<gene>
    <name evidence="9" type="ORF">FRX31_016381</name>
</gene>
<name>A0A7J6WCU9_THATH</name>
<dbReference type="InterPro" id="IPR040260">
    <property type="entry name" value="RFA2-like"/>
</dbReference>
<accession>A0A7J6WCU9</accession>
<dbReference type="OrthoDB" id="77828at2759"/>
<keyword evidence="7" id="KW-0539">Nucleus</keyword>
<keyword evidence="4" id="KW-0158">Chromosome</keyword>
<evidence type="ECO:0000256" key="8">
    <source>
        <dbReference type="ARBA" id="ARBA00030039"/>
    </source>
</evidence>
<evidence type="ECO:0000313" key="9">
    <source>
        <dbReference type="EMBL" id="KAF5194032.1"/>
    </source>
</evidence>
<dbReference type="InterPro" id="IPR012340">
    <property type="entry name" value="NA-bd_OB-fold"/>
</dbReference>
<evidence type="ECO:0000256" key="4">
    <source>
        <dbReference type="ARBA" id="ARBA00022454"/>
    </source>
</evidence>
<dbReference type="PANTHER" id="PTHR13989">
    <property type="entry name" value="REPLICATION PROTEIN A-RELATED"/>
    <property type="match status" value="1"/>
</dbReference>
<organism evidence="9 10">
    <name type="scientific">Thalictrum thalictroides</name>
    <name type="common">Rue-anemone</name>
    <name type="synonym">Anemone thalictroides</name>
    <dbReference type="NCBI Taxonomy" id="46969"/>
    <lineage>
        <taxon>Eukaryota</taxon>
        <taxon>Viridiplantae</taxon>
        <taxon>Streptophyta</taxon>
        <taxon>Embryophyta</taxon>
        <taxon>Tracheophyta</taxon>
        <taxon>Spermatophyta</taxon>
        <taxon>Magnoliopsida</taxon>
        <taxon>Ranunculales</taxon>
        <taxon>Ranunculaceae</taxon>
        <taxon>Thalictroideae</taxon>
        <taxon>Thalictrum</taxon>
    </lineage>
</organism>
<keyword evidence="5" id="KW-0779">Telomere</keyword>
<dbReference type="Proteomes" id="UP000554482">
    <property type="component" value="Unassembled WGS sequence"/>
</dbReference>
<dbReference type="SUPFAM" id="SSF50249">
    <property type="entry name" value="Nucleic acid-binding proteins"/>
    <property type="match status" value="1"/>
</dbReference>
<sequence>MQNTRVKLLASDFLTLTPKLSSYSSSSDPTLFFRKGKQVSRIETLGVVVSRERKGDRYLKFFIDDGTGCISCILWLNHLNSTYFARRNPSDVRLIADMAQDYATSIQLGVLARVRGCVTCFRGVLQITVDDVFLERDPNAEILHWLDCVKLARKFYDVPTVRPPLCRPAQYFNNNNSNKRTFENLR</sequence>
<evidence type="ECO:0000313" key="10">
    <source>
        <dbReference type="Proteomes" id="UP000554482"/>
    </source>
</evidence>
<dbReference type="Gene3D" id="2.40.50.140">
    <property type="entry name" value="Nucleic acid-binding proteins"/>
    <property type="match status" value="1"/>
</dbReference>
<dbReference type="EMBL" id="JABWDY010019287">
    <property type="protein sequence ID" value="KAF5194032.1"/>
    <property type="molecule type" value="Genomic_DNA"/>
</dbReference>
<evidence type="ECO:0000256" key="3">
    <source>
        <dbReference type="ARBA" id="ARBA00017411"/>
    </source>
</evidence>
<comment type="caution">
    <text evidence="9">The sequence shown here is derived from an EMBL/GenBank/DDBJ whole genome shotgun (WGS) entry which is preliminary data.</text>
</comment>
<dbReference type="GO" id="GO:0005634">
    <property type="term" value="C:nucleus"/>
    <property type="evidence" value="ECO:0007669"/>
    <property type="project" value="UniProtKB-SubCell"/>
</dbReference>
<reference evidence="9 10" key="1">
    <citation type="submission" date="2020-06" db="EMBL/GenBank/DDBJ databases">
        <title>Transcriptomic and genomic resources for Thalictrum thalictroides and T. hernandezii: Facilitating candidate gene discovery in an emerging model plant lineage.</title>
        <authorList>
            <person name="Arias T."/>
            <person name="Riano-Pachon D.M."/>
            <person name="Di Stilio V.S."/>
        </authorList>
    </citation>
    <scope>NUCLEOTIDE SEQUENCE [LARGE SCALE GENOMIC DNA]</scope>
    <source>
        <strain evidence="10">cv. WT478/WT964</strain>
        <tissue evidence="9">Leaves</tissue>
    </source>
</reference>
<dbReference type="AlphaFoldDB" id="A0A7J6WCU9"/>
<keyword evidence="6" id="KW-0238">DNA-binding</keyword>
<evidence type="ECO:0000256" key="5">
    <source>
        <dbReference type="ARBA" id="ARBA00022895"/>
    </source>
</evidence>
<keyword evidence="10" id="KW-1185">Reference proteome</keyword>
<evidence type="ECO:0000256" key="1">
    <source>
        <dbReference type="ARBA" id="ARBA00004123"/>
    </source>
</evidence>
<comment type="subcellular location">
    <subcellularLocation>
        <location evidence="2">Chromosome</location>
        <location evidence="2">Telomere</location>
    </subcellularLocation>
    <subcellularLocation>
        <location evidence="1">Nucleus</location>
    </subcellularLocation>
</comment>
<evidence type="ECO:0000256" key="6">
    <source>
        <dbReference type="ARBA" id="ARBA00023125"/>
    </source>
</evidence>
<evidence type="ECO:0000256" key="7">
    <source>
        <dbReference type="ARBA" id="ARBA00023242"/>
    </source>
</evidence>
<proteinExistence type="predicted"/>
<evidence type="ECO:0000256" key="2">
    <source>
        <dbReference type="ARBA" id="ARBA00004574"/>
    </source>
</evidence>
<dbReference type="GO" id="GO:0003677">
    <property type="term" value="F:DNA binding"/>
    <property type="evidence" value="ECO:0007669"/>
    <property type="project" value="UniProtKB-KW"/>
</dbReference>
<dbReference type="GO" id="GO:0000781">
    <property type="term" value="C:chromosome, telomeric region"/>
    <property type="evidence" value="ECO:0007669"/>
    <property type="project" value="UniProtKB-SubCell"/>
</dbReference>
<protein>
    <recommendedName>
        <fullName evidence="3">CST complex subunit STN1</fullName>
    </recommendedName>
    <alternativeName>
        <fullName evidence="8">Suppressor of cdc thirteen homolog</fullName>
    </alternativeName>
</protein>
<dbReference type="PANTHER" id="PTHR13989:SF33">
    <property type="entry name" value="CST COMPLEX SUBUNIT STN1"/>
    <property type="match status" value="1"/>
</dbReference>